<evidence type="ECO:0000256" key="1">
    <source>
        <dbReference type="SAM" id="MobiDB-lite"/>
    </source>
</evidence>
<evidence type="ECO:0000313" key="2">
    <source>
        <dbReference type="EMBL" id="PWR23359.1"/>
    </source>
</evidence>
<name>A0A317E8Y2_9PROT</name>
<organism evidence="2 3">
    <name type="scientific">Zavarzinia compransoris</name>
    <dbReference type="NCBI Taxonomy" id="1264899"/>
    <lineage>
        <taxon>Bacteria</taxon>
        <taxon>Pseudomonadati</taxon>
        <taxon>Pseudomonadota</taxon>
        <taxon>Alphaproteobacteria</taxon>
        <taxon>Rhodospirillales</taxon>
        <taxon>Zavarziniaceae</taxon>
        <taxon>Zavarzinia</taxon>
    </lineage>
</organism>
<dbReference type="Proteomes" id="UP000246077">
    <property type="component" value="Unassembled WGS sequence"/>
</dbReference>
<accession>A0A317E8Y2</accession>
<reference evidence="3" key="1">
    <citation type="submission" date="2018-05" db="EMBL/GenBank/DDBJ databases">
        <title>Zavarzinia sp. HR-AS.</title>
        <authorList>
            <person name="Lee Y."/>
            <person name="Jeon C.O."/>
        </authorList>
    </citation>
    <scope>NUCLEOTIDE SEQUENCE [LARGE SCALE GENOMIC DNA]</scope>
    <source>
        <strain evidence="3">DSM 1231</strain>
    </source>
</reference>
<comment type="caution">
    <text evidence="2">The sequence shown here is derived from an EMBL/GenBank/DDBJ whole genome shotgun (WGS) entry which is preliminary data.</text>
</comment>
<sequence>MIEIILLAPVKLGPGTRALVERAQADELVGLGVAEAAPHQDTGATSTPAPAAVSNVGTAAGTAAGGEQGGHHEGEGETVEDTSAPPEKAKSKAGKGSR</sequence>
<protein>
    <submittedName>
        <fullName evidence="2">Uncharacterized protein</fullName>
    </submittedName>
</protein>
<gene>
    <name evidence="2" type="ORF">DKG75_01975</name>
</gene>
<keyword evidence="3" id="KW-1185">Reference proteome</keyword>
<dbReference type="RefSeq" id="WP_109919392.1">
    <property type="nucleotide sequence ID" value="NZ_QGLF01000001.1"/>
</dbReference>
<feature type="region of interest" description="Disordered" evidence="1">
    <location>
        <begin position="39"/>
        <end position="98"/>
    </location>
</feature>
<dbReference type="EMBL" id="QGLF01000001">
    <property type="protein sequence ID" value="PWR23359.1"/>
    <property type="molecule type" value="Genomic_DNA"/>
</dbReference>
<evidence type="ECO:0000313" key="3">
    <source>
        <dbReference type="Proteomes" id="UP000246077"/>
    </source>
</evidence>
<dbReference type="AlphaFoldDB" id="A0A317E8Y2"/>
<proteinExistence type="predicted"/>